<organism evidence="3">
    <name type="scientific">uncultured Thiotrichaceae bacterium</name>
    <dbReference type="NCBI Taxonomy" id="298394"/>
    <lineage>
        <taxon>Bacteria</taxon>
        <taxon>Pseudomonadati</taxon>
        <taxon>Pseudomonadota</taxon>
        <taxon>Gammaproteobacteria</taxon>
        <taxon>Thiotrichales</taxon>
        <taxon>Thiotrichaceae</taxon>
        <taxon>environmental samples</taxon>
    </lineage>
</organism>
<dbReference type="PANTHER" id="PTHR30298">
    <property type="entry name" value="H REPEAT-ASSOCIATED PREDICTED TRANSPOSASE"/>
    <property type="match status" value="1"/>
</dbReference>
<dbReference type="InterPro" id="IPR032806">
    <property type="entry name" value="YbfD_N"/>
</dbReference>
<feature type="domain" description="H repeat-associated protein N-terminal" evidence="2">
    <location>
        <begin position="11"/>
        <end position="97"/>
    </location>
</feature>
<dbReference type="GO" id="GO:0004803">
    <property type="term" value="F:transposase activity"/>
    <property type="evidence" value="ECO:0007669"/>
    <property type="project" value="InterPro"/>
</dbReference>
<dbReference type="AlphaFoldDB" id="A0A6S6SCG9"/>
<evidence type="ECO:0000259" key="1">
    <source>
        <dbReference type="Pfam" id="PF01609"/>
    </source>
</evidence>
<dbReference type="InterPro" id="IPR002559">
    <property type="entry name" value="Transposase_11"/>
</dbReference>
<dbReference type="NCBIfam" id="NF033564">
    <property type="entry name" value="transpos_ISAs1"/>
    <property type="match status" value="1"/>
</dbReference>
<sequence>MTSLPTGSILHHFASIPDPRLNRRKLHKLSDIFFITLCAVICGADDWVAIELFGRSKEKWFTQLLKLTHGIPSHDTFGNVFAAIDTEQFSRCFSRWAADLADLSAGEVVAIDGKCLRRSLDSASAKSAIYMVSAWATDNQLVLGQQKVDSKSNEITAIPKLLMQLDIAGAVVTMDAMGCQTKIAEQIIEQKADYLLSLKGNQGTLHGDVKLFFESPTTCPPVGHESYDAGHGRIETRIVRATSDIGWLRKLHPHWPGLTSIVAVTALRECKNKVTEETRYFISSMDATDPKRLGQVVRAHWGIENNLHWVLDHSFREDDQRMRKGHSDANMAVVRHIALNLLKLEKTARVGVKNKRLKAGWVDSYLLKVVTGKPATNSPESQ</sequence>
<proteinExistence type="predicted"/>
<reference evidence="3" key="1">
    <citation type="submission" date="2020-01" db="EMBL/GenBank/DDBJ databases">
        <authorList>
            <person name="Meier V. D."/>
            <person name="Meier V D."/>
        </authorList>
    </citation>
    <scope>NUCLEOTIDE SEQUENCE</scope>
    <source>
        <strain evidence="3">HLG_WM_MAG_08</strain>
    </source>
</reference>
<dbReference type="Pfam" id="PF01609">
    <property type="entry name" value="DDE_Tnp_1"/>
    <property type="match status" value="1"/>
</dbReference>
<dbReference type="PANTHER" id="PTHR30298:SF0">
    <property type="entry name" value="PROTEIN YBFL-RELATED"/>
    <property type="match status" value="1"/>
</dbReference>
<dbReference type="InterPro" id="IPR047647">
    <property type="entry name" value="ISAs1_transpos"/>
</dbReference>
<dbReference type="GO" id="GO:0006313">
    <property type="term" value="P:DNA transposition"/>
    <property type="evidence" value="ECO:0007669"/>
    <property type="project" value="InterPro"/>
</dbReference>
<protein>
    <submittedName>
        <fullName evidence="3">Mobile element protein</fullName>
    </submittedName>
</protein>
<accession>A0A6S6SCG9</accession>
<evidence type="ECO:0000313" key="3">
    <source>
        <dbReference type="EMBL" id="CAA6803916.1"/>
    </source>
</evidence>
<dbReference type="GO" id="GO:0003677">
    <property type="term" value="F:DNA binding"/>
    <property type="evidence" value="ECO:0007669"/>
    <property type="project" value="InterPro"/>
</dbReference>
<name>A0A6S6SCG9_9GAMM</name>
<gene>
    <name evidence="3" type="ORF">HELGO_WM30490</name>
</gene>
<feature type="domain" description="Transposase IS4-like" evidence="1">
    <location>
        <begin position="106"/>
        <end position="341"/>
    </location>
</feature>
<dbReference type="InterPro" id="IPR051698">
    <property type="entry name" value="Transposase_11-like"/>
</dbReference>
<dbReference type="EMBL" id="CACVAV010000066">
    <property type="protein sequence ID" value="CAA6803916.1"/>
    <property type="molecule type" value="Genomic_DNA"/>
</dbReference>
<dbReference type="Pfam" id="PF13808">
    <property type="entry name" value="DDE_Tnp_1_assoc"/>
    <property type="match status" value="1"/>
</dbReference>
<evidence type="ECO:0000259" key="2">
    <source>
        <dbReference type="Pfam" id="PF13808"/>
    </source>
</evidence>